<dbReference type="Gene3D" id="3.40.50.2300">
    <property type="match status" value="1"/>
</dbReference>
<evidence type="ECO:0000313" key="2">
    <source>
        <dbReference type="Proteomes" id="UP000095287"/>
    </source>
</evidence>
<accession>A0A1I8A350</accession>
<dbReference type="SUPFAM" id="SSF53822">
    <property type="entry name" value="Periplasmic binding protein-like I"/>
    <property type="match status" value="1"/>
</dbReference>
<protein>
    <submittedName>
        <fullName evidence="3">ANF_receptor domain-containing protein</fullName>
    </submittedName>
</protein>
<feature type="signal peptide" evidence="1">
    <location>
        <begin position="1"/>
        <end position="19"/>
    </location>
</feature>
<keyword evidence="2" id="KW-1185">Reference proteome</keyword>
<keyword evidence="1" id="KW-0732">Signal</keyword>
<dbReference type="AlphaFoldDB" id="A0A1I8A350"/>
<evidence type="ECO:0000313" key="3">
    <source>
        <dbReference type="WBParaSite" id="L893_g32108.t1"/>
    </source>
</evidence>
<name>A0A1I8A350_9BILA</name>
<dbReference type="WBParaSite" id="L893_g32108.t1">
    <property type="protein sequence ID" value="L893_g32108.t1"/>
    <property type="gene ID" value="L893_g32108"/>
</dbReference>
<sequence>MGCATLLILLHVVAHLVSGEIRLGLIESDPRLVRACDFAIRKARADGVCRESIVLVNATGCEESKGHEAAGGTANAAKLLFEENISGIVSSRCADESWEISRLSYFENIPVINRIGSSRTLLNNEQNPTTVATATTTVVGFAMAISKIMQFYNFTSYDIVTSTSNIHDKTTTDEFLAVIDLNSRLIVLIGDTKAAGHFYTKIDLNLIVTSGFMFVFACEDAPEMCVSECRDQVRNSRTLLLTHKFDDGAATFNEILKNISFEPLATVINA</sequence>
<reference evidence="3" key="1">
    <citation type="submission" date="2016-11" db="UniProtKB">
        <authorList>
            <consortium name="WormBaseParasite"/>
        </authorList>
    </citation>
    <scope>IDENTIFICATION</scope>
</reference>
<proteinExistence type="predicted"/>
<organism evidence="2 3">
    <name type="scientific">Steinernema glaseri</name>
    <dbReference type="NCBI Taxonomy" id="37863"/>
    <lineage>
        <taxon>Eukaryota</taxon>
        <taxon>Metazoa</taxon>
        <taxon>Ecdysozoa</taxon>
        <taxon>Nematoda</taxon>
        <taxon>Chromadorea</taxon>
        <taxon>Rhabditida</taxon>
        <taxon>Tylenchina</taxon>
        <taxon>Panagrolaimomorpha</taxon>
        <taxon>Strongyloidoidea</taxon>
        <taxon>Steinernematidae</taxon>
        <taxon>Steinernema</taxon>
    </lineage>
</organism>
<dbReference type="Proteomes" id="UP000095287">
    <property type="component" value="Unplaced"/>
</dbReference>
<dbReference type="InterPro" id="IPR028082">
    <property type="entry name" value="Peripla_BP_I"/>
</dbReference>
<evidence type="ECO:0000256" key="1">
    <source>
        <dbReference type="SAM" id="SignalP"/>
    </source>
</evidence>
<feature type="chain" id="PRO_5009314198" evidence="1">
    <location>
        <begin position="20"/>
        <end position="270"/>
    </location>
</feature>